<reference evidence="1" key="1">
    <citation type="journal article" date="2014" name="Front. Microbiol.">
        <title>High frequency of phylogenetically diverse reductive dehalogenase-homologous genes in deep subseafloor sedimentary metagenomes.</title>
        <authorList>
            <person name="Kawai M."/>
            <person name="Futagami T."/>
            <person name="Toyoda A."/>
            <person name="Takaki Y."/>
            <person name="Nishi S."/>
            <person name="Hori S."/>
            <person name="Arai W."/>
            <person name="Tsubouchi T."/>
            <person name="Morono Y."/>
            <person name="Uchiyama I."/>
            <person name="Ito T."/>
            <person name="Fujiyama A."/>
            <person name="Inagaki F."/>
            <person name="Takami H."/>
        </authorList>
    </citation>
    <scope>NUCLEOTIDE SEQUENCE</scope>
    <source>
        <strain evidence="1">Expedition CK06-06</strain>
    </source>
</reference>
<evidence type="ECO:0000313" key="1">
    <source>
        <dbReference type="EMBL" id="GAF84939.1"/>
    </source>
</evidence>
<organism evidence="1">
    <name type="scientific">marine sediment metagenome</name>
    <dbReference type="NCBI Taxonomy" id="412755"/>
    <lineage>
        <taxon>unclassified sequences</taxon>
        <taxon>metagenomes</taxon>
        <taxon>ecological metagenomes</taxon>
    </lineage>
</organism>
<sequence length="307" mass="33783">VAGGGSQGHRFYAVDIATGEMFWYFNANPEVDTGESWSNGKNCLRSIPGSPAILDIDADGSADRVYVGDLEGRFWKVDVSIEYLDADPWEAEVIYEDPDNYPIITKPAVWLDPGDSNAFPRMYFGTGGDDKAPDDALYSFIALIDDPTASSQEERVEWFMGDPDVLNLSEEKDAGDFAAGEKVWADPKIPRYNYTVYFSTLTGNIETVDPCESISGVGRLYGRFIKSVAGSPIGGTAFRNAGASMEHLGLEIKTRAAVTLGETERAGGVRKQEVYIQEYDSTIQKLEQPSGALLKVKSWREIIKIKK</sequence>
<evidence type="ECO:0008006" key="2">
    <source>
        <dbReference type="Google" id="ProtNLM"/>
    </source>
</evidence>
<comment type="caution">
    <text evidence="1">The sequence shown here is derived from an EMBL/GenBank/DDBJ whole genome shotgun (WGS) entry which is preliminary data.</text>
</comment>
<accession>X0SVC5</accession>
<dbReference type="InterPro" id="IPR015943">
    <property type="entry name" value="WD40/YVTN_repeat-like_dom_sf"/>
</dbReference>
<dbReference type="AlphaFoldDB" id="X0SVC5"/>
<gene>
    <name evidence="1" type="ORF">S01H1_04564</name>
</gene>
<dbReference type="Gene3D" id="2.130.10.10">
    <property type="entry name" value="YVTN repeat-like/Quinoprotein amine dehydrogenase"/>
    <property type="match status" value="1"/>
</dbReference>
<dbReference type="EMBL" id="BARS01002404">
    <property type="protein sequence ID" value="GAF84939.1"/>
    <property type="molecule type" value="Genomic_DNA"/>
</dbReference>
<protein>
    <recommendedName>
        <fullName evidence="2">PilC beta-propeller domain-containing protein</fullName>
    </recommendedName>
</protein>
<proteinExistence type="predicted"/>
<feature type="non-terminal residue" evidence="1">
    <location>
        <position position="1"/>
    </location>
</feature>
<name>X0SVC5_9ZZZZ</name>